<feature type="region of interest" description="Disordered" evidence="1">
    <location>
        <begin position="56"/>
        <end position="77"/>
    </location>
</feature>
<reference evidence="2 3" key="1">
    <citation type="submission" date="2020-08" db="EMBL/GenBank/DDBJ databases">
        <title>Sequencing the genomes of 1000 actinobacteria strains.</title>
        <authorList>
            <person name="Klenk H.-P."/>
        </authorList>
    </citation>
    <scope>NUCLEOTIDE SEQUENCE [LARGE SCALE GENOMIC DNA]</scope>
    <source>
        <strain evidence="2 3">DSM 44551</strain>
    </source>
</reference>
<accession>A0A7W8QK97</accession>
<dbReference type="AlphaFoldDB" id="A0A7W8QK97"/>
<dbReference type="EMBL" id="JACHDB010000001">
    <property type="protein sequence ID" value="MBB5431325.1"/>
    <property type="molecule type" value="Genomic_DNA"/>
</dbReference>
<sequence length="169" mass="17784">MRAPRFQDWLLEQLQADLPPAVSKAASFAEAGYTERPLGVALALSSGASVYVQIVRGSPDDGSDRKDEEPVVTGKPPAALPAVELPVAGSVRTADVEGWLAHAVSASGHSEIAQVKRYSTDPDLGSDTHKYGVKVSCHSGADIYLLFVHTLRSGDSPSAGSAFRQLEAV</sequence>
<evidence type="ECO:0000313" key="3">
    <source>
        <dbReference type="Proteomes" id="UP000572635"/>
    </source>
</evidence>
<dbReference type="RefSeq" id="WP_184390895.1">
    <property type="nucleotide sequence ID" value="NZ_JACHDB010000001.1"/>
</dbReference>
<keyword evidence="3" id="KW-1185">Reference proteome</keyword>
<dbReference type="Proteomes" id="UP000572635">
    <property type="component" value="Unassembled WGS sequence"/>
</dbReference>
<comment type="caution">
    <text evidence="2">The sequence shown here is derived from an EMBL/GenBank/DDBJ whole genome shotgun (WGS) entry which is preliminary data.</text>
</comment>
<protein>
    <submittedName>
        <fullName evidence="2">Uncharacterized protein</fullName>
    </submittedName>
</protein>
<evidence type="ECO:0000256" key="1">
    <source>
        <dbReference type="SAM" id="MobiDB-lite"/>
    </source>
</evidence>
<evidence type="ECO:0000313" key="2">
    <source>
        <dbReference type="EMBL" id="MBB5431325.1"/>
    </source>
</evidence>
<feature type="compositionally biased region" description="Basic and acidic residues" evidence="1">
    <location>
        <begin position="58"/>
        <end position="69"/>
    </location>
</feature>
<gene>
    <name evidence="2" type="ORF">HDA36_001409</name>
</gene>
<organism evidence="2 3">
    <name type="scientific">Nocardiopsis composta</name>
    <dbReference type="NCBI Taxonomy" id="157465"/>
    <lineage>
        <taxon>Bacteria</taxon>
        <taxon>Bacillati</taxon>
        <taxon>Actinomycetota</taxon>
        <taxon>Actinomycetes</taxon>
        <taxon>Streptosporangiales</taxon>
        <taxon>Nocardiopsidaceae</taxon>
        <taxon>Nocardiopsis</taxon>
    </lineage>
</organism>
<proteinExistence type="predicted"/>
<name>A0A7W8QK97_9ACTN</name>